<dbReference type="InterPro" id="IPR020846">
    <property type="entry name" value="MFS_dom"/>
</dbReference>
<proteinExistence type="inferred from homology"/>
<dbReference type="PANTHER" id="PTHR16172:SF37">
    <property type="entry name" value="RE36877P"/>
    <property type="match status" value="1"/>
</dbReference>
<evidence type="ECO:0000313" key="9">
    <source>
        <dbReference type="EMBL" id="CAG9805690.1"/>
    </source>
</evidence>
<feature type="transmembrane region" description="Helical" evidence="7">
    <location>
        <begin position="233"/>
        <end position="251"/>
    </location>
</feature>
<keyword evidence="5 7" id="KW-0472">Membrane</keyword>
<evidence type="ECO:0000256" key="6">
    <source>
        <dbReference type="SAM" id="MobiDB-lite"/>
    </source>
</evidence>
<feature type="transmembrane region" description="Helical" evidence="7">
    <location>
        <begin position="345"/>
        <end position="363"/>
    </location>
</feature>
<gene>
    <name evidence="9" type="ORF">CHIRRI_LOCUS8559</name>
</gene>
<feature type="domain" description="Major facilitator superfamily (MFS) profile" evidence="8">
    <location>
        <begin position="302"/>
        <end position="522"/>
    </location>
</feature>
<feature type="transmembrane region" description="Helical" evidence="7">
    <location>
        <begin position="444"/>
        <end position="461"/>
    </location>
</feature>
<evidence type="ECO:0000256" key="1">
    <source>
        <dbReference type="ARBA" id="ARBA00004141"/>
    </source>
</evidence>
<name>A0A9N9RV46_9DIPT</name>
<keyword evidence="10" id="KW-1185">Reference proteome</keyword>
<dbReference type="InterPro" id="IPR051717">
    <property type="entry name" value="MFS_MFSD6"/>
</dbReference>
<feature type="transmembrane region" description="Helical" evidence="7">
    <location>
        <begin position="399"/>
        <end position="424"/>
    </location>
</feature>
<dbReference type="InterPro" id="IPR036259">
    <property type="entry name" value="MFS_trans_sf"/>
</dbReference>
<evidence type="ECO:0000256" key="5">
    <source>
        <dbReference type="ARBA" id="ARBA00023136"/>
    </source>
</evidence>
<reference evidence="9" key="1">
    <citation type="submission" date="2022-01" db="EMBL/GenBank/DDBJ databases">
        <authorList>
            <person name="King R."/>
        </authorList>
    </citation>
    <scope>NUCLEOTIDE SEQUENCE</scope>
</reference>
<evidence type="ECO:0000256" key="3">
    <source>
        <dbReference type="ARBA" id="ARBA00022692"/>
    </source>
</evidence>
<dbReference type="EMBL" id="OU895878">
    <property type="protein sequence ID" value="CAG9805690.1"/>
    <property type="molecule type" value="Genomic_DNA"/>
</dbReference>
<comment type="subcellular location">
    <subcellularLocation>
        <location evidence="1">Membrane</location>
        <topology evidence="1">Multi-pass membrane protein</topology>
    </subcellularLocation>
</comment>
<feature type="transmembrane region" description="Helical" evidence="7">
    <location>
        <begin position="302"/>
        <end position="325"/>
    </location>
</feature>
<feature type="transmembrane region" description="Helical" evidence="7">
    <location>
        <begin position="16"/>
        <end position="34"/>
    </location>
</feature>
<dbReference type="AlphaFoldDB" id="A0A9N9RV46"/>
<comment type="similarity">
    <text evidence="2">Belongs to the major facilitator superfamily. MFSD6 family.</text>
</comment>
<feature type="transmembrane region" description="Helical" evidence="7">
    <location>
        <begin position="75"/>
        <end position="94"/>
    </location>
</feature>
<evidence type="ECO:0000256" key="2">
    <source>
        <dbReference type="ARBA" id="ARBA00005241"/>
    </source>
</evidence>
<feature type="transmembrane region" description="Helical" evidence="7">
    <location>
        <begin position="257"/>
        <end position="276"/>
    </location>
</feature>
<evidence type="ECO:0000259" key="8">
    <source>
        <dbReference type="PROSITE" id="PS50850"/>
    </source>
</evidence>
<dbReference type="SUPFAM" id="SSF103473">
    <property type="entry name" value="MFS general substrate transporter"/>
    <property type="match status" value="1"/>
</dbReference>
<evidence type="ECO:0000313" key="10">
    <source>
        <dbReference type="Proteomes" id="UP001153620"/>
    </source>
</evidence>
<dbReference type="PROSITE" id="PS50850">
    <property type="entry name" value="MFS"/>
    <property type="match status" value="1"/>
</dbReference>
<dbReference type="OrthoDB" id="10029266at2759"/>
<dbReference type="Pfam" id="PF12832">
    <property type="entry name" value="MFS_1_like"/>
    <property type="match status" value="1"/>
</dbReference>
<feature type="transmembrane region" description="Helical" evidence="7">
    <location>
        <begin position="467"/>
        <end position="484"/>
    </location>
</feature>
<dbReference type="Gene3D" id="1.20.1250.20">
    <property type="entry name" value="MFS general substrate transporter like domains"/>
    <property type="match status" value="3"/>
</dbReference>
<protein>
    <recommendedName>
        <fullName evidence="8">Major facilitator superfamily (MFS) profile domain-containing protein</fullName>
    </recommendedName>
</protein>
<dbReference type="GO" id="GO:0016020">
    <property type="term" value="C:membrane"/>
    <property type="evidence" value="ECO:0007669"/>
    <property type="project" value="UniProtKB-SubCell"/>
</dbReference>
<feature type="transmembrane region" description="Helical" evidence="7">
    <location>
        <begin position="46"/>
        <end position="69"/>
    </location>
</feature>
<reference evidence="9" key="2">
    <citation type="submission" date="2022-10" db="EMBL/GenBank/DDBJ databases">
        <authorList>
            <consortium name="ENA_rothamsted_submissions"/>
            <consortium name="culmorum"/>
            <person name="King R."/>
        </authorList>
    </citation>
    <scope>NUCLEOTIDE SEQUENCE</scope>
</reference>
<dbReference type="Proteomes" id="UP001153620">
    <property type="component" value="Chromosome 2"/>
</dbReference>
<dbReference type="InterPro" id="IPR024989">
    <property type="entry name" value="MFS_assoc_dom"/>
</dbReference>
<feature type="transmembrane region" description="Helical" evidence="7">
    <location>
        <begin position="370"/>
        <end position="393"/>
    </location>
</feature>
<dbReference type="GO" id="GO:0022857">
    <property type="term" value="F:transmembrane transporter activity"/>
    <property type="evidence" value="ECO:0007669"/>
    <property type="project" value="InterPro"/>
</dbReference>
<accession>A0A9N9RV46</accession>
<dbReference type="PANTHER" id="PTHR16172">
    <property type="entry name" value="MAJOR FACILITATOR SUPERFAMILY DOMAIN-CONTAINING PROTEIN 6-LIKE"/>
    <property type="match status" value="1"/>
</dbReference>
<dbReference type="CDD" id="cd17335">
    <property type="entry name" value="MFS_MFSD6"/>
    <property type="match status" value="1"/>
</dbReference>
<organism evidence="9 10">
    <name type="scientific">Chironomus riparius</name>
    <dbReference type="NCBI Taxonomy" id="315576"/>
    <lineage>
        <taxon>Eukaryota</taxon>
        <taxon>Metazoa</taxon>
        <taxon>Ecdysozoa</taxon>
        <taxon>Arthropoda</taxon>
        <taxon>Hexapoda</taxon>
        <taxon>Insecta</taxon>
        <taxon>Pterygota</taxon>
        <taxon>Neoptera</taxon>
        <taxon>Endopterygota</taxon>
        <taxon>Diptera</taxon>
        <taxon>Nematocera</taxon>
        <taxon>Chironomoidea</taxon>
        <taxon>Chironomidae</taxon>
        <taxon>Chironominae</taxon>
        <taxon>Chironomus</taxon>
    </lineage>
</organism>
<feature type="region of interest" description="Disordered" evidence="6">
    <location>
        <begin position="497"/>
        <end position="522"/>
    </location>
</feature>
<keyword evidence="4 7" id="KW-1133">Transmembrane helix</keyword>
<evidence type="ECO:0000256" key="7">
    <source>
        <dbReference type="SAM" id="Phobius"/>
    </source>
</evidence>
<keyword evidence="3 7" id="KW-0812">Transmembrane</keyword>
<evidence type="ECO:0000256" key="4">
    <source>
        <dbReference type="ARBA" id="ARBA00022989"/>
    </source>
</evidence>
<sequence length="522" mass="58595">MKLEIDKDLLPIKAHYFFFMGSLGPILPQMVMFGRQLGVSPTVMGFFLSMLPFLYFFAKPLVGMLADYFSKARKLIFLSLVAIMTLSYAGYIFLPQQTSQNSFNVTDILGCDELNSQNIDVCLNYHNVVCQLPENNSYNKSDSINLKITRLHGEKLLCHKDTGYLAINSQIDCITTQDIEAPSCFYKTWTFWTFITLTYLGTIGFNVGNSISDAICFDVLGESRHMKYGKQRIYGSIGFAITSLIAGYAMDLNGNDFTAAILLVLAFGLLDMFSIVKLKMPKLHSSESIFKDVTRLLRHRKIAIFIAFATIAGIFDSFIFYYMFWHLEDVAEKVGLKQHVKLIEGMTIAVECLFGEVLFFLVSGKIIKKLGYVHCLSFCFFCYALRLFFISLISSPWHLVIIEILMQGCTYALSYTCIVAYAAVIAPPGTSATVQGIVAGMDDGLGFAIGSFFGGFLFQTVGGKKSFQIYACLAFVTCIAHILLRPTSTHEIRTTVKESNNEMKERPIEKEIEEEKLNIQST</sequence>